<dbReference type="Proteomes" id="UP000282087">
    <property type="component" value="Unassembled WGS sequence"/>
</dbReference>
<evidence type="ECO:0000313" key="4">
    <source>
        <dbReference type="Proteomes" id="UP000286097"/>
    </source>
</evidence>
<reference evidence="3 4" key="1">
    <citation type="submission" date="2018-06" db="EMBL/GenBank/DDBJ databases">
        <title>Comparative genomics of downy mildews reveals potential adaptations to biotrophy.</title>
        <authorList>
            <person name="Fletcher K."/>
            <person name="Klosterman S.J."/>
            <person name="Derevnina L."/>
            <person name="Martin F."/>
            <person name="Koike S."/>
            <person name="Reyes Chin-Wo S."/>
            <person name="Mou B."/>
            <person name="Michelmore R."/>
        </authorList>
    </citation>
    <scope>NUCLEOTIDE SEQUENCE [LARGE SCALE GENOMIC DNA]</scope>
    <source>
        <strain evidence="2 4">R13</strain>
        <strain evidence="1 3">R14</strain>
    </source>
</reference>
<sequence>MSVAVCRVGVVGAQLRIGGRIFTRAFRDEPASVAWMHGMEGIPIAELTQEIGIELKEIKFLQSVAASEFMSECCTR</sequence>
<evidence type="ECO:0000313" key="2">
    <source>
        <dbReference type="EMBL" id="RQM13858.1"/>
    </source>
</evidence>
<dbReference type="EMBL" id="QLLG01000172">
    <property type="protein sequence ID" value="RMX67234.1"/>
    <property type="molecule type" value="Genomic_DNA"/>
</dbReference>
<evidence type="ECO:0000313" key="3">
    <source>
        <dbReference type="Proteomes" id="UP000282087"/>
    </source>
</evidence>
<evidence type="ECO:0000313" key="1">
    <source>
        <dbReference type="EMBL" id="RMX67234.1"/>
    </source>
</evidence>
<name>A0A3M6VKF5_9STRA</name>
<protein>
    <submittedName>
        <fullName evidence="1">Uncharacterized protein</fullName>
    </submittedName>
</protein>
<proteinExistence type="predicted"/>
<dbReference type="VEuPathDB" id="FungiDB:DD237_002011"/>
<gene>
    <name evidence="2" type="ORF">DD237_002011</name>
    <name evidence="1" type="ORF">DD238_001130</name>
</gene>
<dbReference type="Proteomes" id="UP000286097">
    <property type="component" value="Unassembled WGS sequence"/>
</dbReference>
<dbReference type="EMBL" id="QKXF01000232">
    <property type="protein sequence ID" value="RQM13858.1"/>
    <property type="molecule type" value="Genomic_DNA"/>
</dbReference>
<dbReference type="AlphaFoldDB" id="A0A3M6VKF5"/>
<comment type="caution">
    <text evidence="1">The sequence shown here is derived from an EMBL/GenBank/DDBJ whole genome shotgun (WGS) entry which is preliminary data.</text>
</comment>
<accession>A0A3M6VKF5</accession>
<keyword evidence="3" id="KW-1185">Reference proteome</keyword>
<organism evidence="1 3">
    <name type="scientific">Peronospora effusa</name>
    <dbReference type="NCBI Taxonomy" id="542832"/>
    <lineage>
        <taxon>Eukaryota</taxon>
        <taxon>Sar</taxon>
        <taxon>Stramenopiles</taxon>
        <taxon>Oomycota</taxon>
        <taxon>Peronosporomycetes</taxon>
        <taxon>Peronosporales</taxon>
        <taxon>Peronosporaceae</taxon>
        <taxon>Peronospora</taxon>
    </lineage>
</organism>